<dbReference type="InParanoid" id="A0A0H2S7D8"/>
<evidence type="ECO:0000313" key="2">
    <source>
        <dbReference type="EMBL" id="KLO17558.1"/>
    </source>
</evidence>
<organism evidence="2 3">
    <name type="scientific">Schizopora paradoxa</name>
    <dbReference type="NCBI Taxonomy" id="27342"/>
    <lineage>
        <taxon>Eukaryota</taxon>
        <taxon>Fungi</taxon>
        <taxon>Dikarya</taxon>
        <taxon>Basidiomycota</taxon>
        <taxon>Agaricomycotina</taxon>
        <taxon>Agaricomycetes</taxon>
        <taxon>Hymenochaetales</taxon>
        <taxon>Schizoporaceae</taxon>
        <taxon>Schizopora</taxon>
    </lineage>
</organism>
<dbReference type="Proteomes" id="UP000053477">
    <property type="component" value="Unassembled WGS sequence"/>
</dbReference>
<sequence length="102" mass="11585">MLRIRPPHRPSGLPLPSYCWPSRLRSVSLYSSHTPCSTFALTCRCLYATTIPMHMDSNPPSFPCVVLCKFIADCYLVFLVVVIFYCILVCVRSLRAGFTEFC</sequence>
<keyword evidence="1" id="KW-0472">Membrane</keyword>
<keyword evidence="1" id="KW-1133">Transmembrane helix</keyword>
<dbReference type="EMBL" id="KQ085903">
    <property type="protein sequence ID" value="KLO17558.1"/>
    <property type="molecule type" value="Genomic_DNA"/>
</dbReference>
<proteinExistence type="predicted"/>
<evidence type="ECO:0000256" key="1">
    <source>
        <dbReference type="SAM" id="Phobius"/>
    </source>
</evidence>
<keyword evidence="1" id="KW-0812">Transmembrane</keyword>
<reference evidence="2 3" key="1">
    <citation type="submission" date="2015-04" db="EMBL/GenBank/DDBJ databases">
        <title>Complete genome sequence of Schizopora paradoxa KUC8140, a cosmopolitan wood degrader in East Asia.</title>
        <authorList>
            <consortium name="DOE Joint Genome Institute"/>
            <person name="Min B."/>
            <person name="Park H."/>
            <person name="Jang Y."/>
            <person name="Kim J.-J."/>
            <person name="Kim K.H."/>
            <person name="Pangilinan J."/>
            <person name="Lipzen A."/>
            <person name="Riley R."/>
            <person name="Grigoriev I.V."/>
            <person name="Spatafora J.W."/>
            <person name="Choi I.-G."/>
        </authorList>
    </citation>
    <scope>NUCLEOTIDE SEQUENCE [LARGE SCALE GENOMIC DNA]</scope>
    <source>
        <strain evidence="2 3">KUC8140</strain>
    </source>
</reference>
<keyword evidence="3" id="KW-1185">Reference proteome</keyword>
<gene>
    <name evidence="2" type="ORF">SCHPADRAFT_159788</name>
</gene>
<name>A0A0H2S7D8_9AGAM</name>
<evidence type="ECO:0000313" key="3">
    <source>
        <dbReference type="Proteomes" id="UP000053477"/>
    </source>
</evidence>
<protein>
    <submittedName>
        <fullName evidence="2">Uncharacterized protein</fullName>
    </submittedName>
</protein>
<feature type="transmembrane region" description="Helical" evidence="1">
    <location>
        <begin position="70"/>
        <end position="91"/>
    </location>
</feature>
<dbReference type="AlphaFoldDB" id="A0A0H2S7D8"/>
<accession>A0A0H2S7D8</accession>